<keyword evidence="7" id="KW-0812">Transmembrane</keyword>
<comment type="similarity">
    <text evidence="3 7">Belongs to the glycosyltransferase 10 family.</text>
</comment>
<keyword evidence="5 7" id="KW-0808">Transferase</keyword>
<reference evidence="9" key="1">
    <citation type="submission" date="2020-11" db="EMBL/GenBank/DDBJ databases">
        <authorList>
            <person name="Tran Van P."/>
        </authorList>
    </citation>
    <scope>NUCLEOTIDE SEQUENCE</scope>
</reference>
<name>A0A7R9LTC5_9ACAR</name>
<evidence type="ECO:0000256" key="5">
    <source>
        <dbReference type="ARBA" id="ARBA00022679"/>
    </source>
</evidence>
<dbReference type="OrthoDB" id="427096at2759"/>
<evidence type="ECO:0000313" key="9">
    <source>
        <dbReference type="EMBL" id="CAD7646890.1"/>
    </source>
</evidence>
<proteinExistence type="inferred from homology"/>
<evidence type="ECO:0000256" key="6">
    <source>
        <dbReference type="ARBA" id="ARBA00023034"/>
    </source>
</evidence>
<dbReference type="InterPro" id="IPR055270">
    <property type="entry name" value="Glyco_tran_10_C"/>
</dbReference>
<keyword evidence="10" id="KW-1185">Reference proteome</keyword>
<evidence type="ECO:0000259" key="8">
    <source>
        <dbReference type="Pfam" id="PF00852"/>
    </source>
</evidence>
<dbReference type="SUPFAM" id="SSF53756">
    <property type="entry name" value="UDP-Glycosyltransferase/glycogen phosphorylase"/>
    <property type="match status" value="1"/>
</dbReference>
<dbReference type="EMBL" id="OC917381">
    <property type="protein sequence ID" value="CAD7646890.1"/>
    <property type="molecule type" value="Genomic_DNA"/>
</dbReference>
<evidence type="ECO:0000256" key="3">
    <source>
        <dbReference type="ARBA" id="ARBA00008919"/>
    </source>
</evidence>
<comment type="subcellular location">
    <subcellularLocation>
        <location evidence="1">Golgi apparatus membrane</location>
        <topology evidence="1">Single-pass type II membrane protein</topology>
    </subcellularLocation>
    <subcellularLocation>
        <location evidence="7">Golgi apparatus</location>
        <location evidence="7">Golgi stack membrane</location>
        <topology evidence="7">Single-pass type II membrane protein</topology>
    </subcellularLocation>
</comment>
<dbReference type="InterPro" id="IPR001503">
    <property type="entry name" value="Glyco_trans_10"/>
</dbReference>
<evidence type="ECO:0000256" key="1">
    <source>
        <dbReference type="ARBA" id="ARBA00004323"/>
    </source>
</evidence>
<dbReference type="InterPro" id="IPR038577">
    <property type="entry name" value="GT10-like_C_sf"/>
</dbReference>
<dbReference type="PANTHER" id="PTHR48438:SF1">
    <property type="entry name" value="ALPHA-(1,3)-FUCOSYLTRANSFERASE C-RELATED"/>
    <property type="match status" value="1"/>
</dbReference>
<keyword evidence="4 7" id="KW-0328">Glycosyltransferase</keyword>
<dbReference type="Gene3D" id="3.40.50.11660">
    <property type="entry name" value="Glycosyl transferase family 10, C-terminal domain"/>
    <property type="match status" value="1"/>
</dbReference>
<organism evidence="9">
    <name type="scientific">Oppiella nova</name>
    <dbReference type="NCBI Taxonomy" id="334625"/>
    <lineage>
        <taxon>Eukaryota</taxon>
        <taxon>Metazoa</taxon>
        <taxon>Ecdysozoa</taxon>
        <taxon>Arthropoda</taxon>
        <taxon>Chelicerata</taxon>
        <taxon>Arachnida</taxon>
        <taxon>Acari</taxon>
        <taxon>Acariformes</taxon>
        <taxon>Sarcoptiformes</taxon>
        <taxon>Oribatida</taxon>
        <taxon>Brachypylina</taxon>
        <taxon>Oppioidea</taxon>
        <taxon>Oppiidae</taxon>
        <taxon>Oppiella</taxon>
    </lineage>
</organism>
<protein>
    <recommendedName>
        <fullName evidence="7">Fucosyltransferase</fullName>
        <ecNumber evidence="7">2.4.1.-</ecNumber>
    </recommendedName>
</protein>
<keyword evidence="6 7" id="KW-0333">Golgi apparatus</keyword>
<gene>
    <name evidence="9" type="ORF">ONB1V03_LOCUS5964</name>
</gene>
<evidence type="ECO:0000256" key="7">
    <source>
        <dbReference type="RuleBase" id="RU003832"/>
    </source>
</evidence>
<dbReference type="GO" id="GO:0000139">
    <property type="term" value="C:Golgi membrane"/>
    <property type="evidence" value="ECO:0007669"/>
    <property type="project" value="UniProtKB-SubCell"/>
</dbReference>
<evidence type="ECO:0000256" key="4">
    <source>
        <dbReference type="ARBA" id="ARBA00022676"/>
    </source>
</evidence>
<dbReference type="PANTHER" id="PTHR48438">
    <property type="entry name" value="ALPHA-(1,3)-FUCOSYLTRANSFERASE C-RELATED"/>
    <property type="match status" value="1"/>
</dbReference>
<dbReference type="EC" id="2.4.1.-" evidence="7"/>
<dbReference type="Proteomes" id="UP000728032">
    <property type="component" value="Unassembled WGS sequence"/>
</dbReference>
<feature type="domain" description="Fucosyltransferase C-terminal" evidence="8">
    <location>
        <begin position="2"/>
        <end position="128"/>
    </location>
</feature>
<dbReference type="GO" id="GO:0008417">
    <property type="term" value="F:fucosyltransferase activity"/>
    <property type="evidence" value="ECO:0007669"/>
    <property type="project" value="InterPro"/>
</dbReference>
<evidence type="ECO:0000313" key="10">
    <source>
        <dbReference type="Proteomes" id="UP000728032"/>
    </source>
</evidence>
<comment type="pathway">
    <text evidence="2">Protein modification; protein glycosylation.</text>
</comment>
<keyword evidence="7" id="KW-0472">Membrane</keyword>
<dbReference type="Pfam" id="PF00852">
    <property type="entry name" value="Glyco_transf_10"/>
    <property type="match status" value="1"/>
</dbReference>
<dbReference type="GO" id="GO:0032580">
    <property type="term" value="C:Golgi cisterna membrane"/>
    <property type="evidence" value="ECO:0007669"/>
    <property type="project" value="UniProtKB-SubCell"/>
</dbReference>
<evidence type="ECO:0000256" key="2">
    <source>
        <dbReference type="ARBA" id="ARBA00004922"/>
    </source>
</evidence>
<dbReference type="EMBL" id="CAJPVJ010002556">
    <property type="protein sequence ID" value="CAG2166442.1"/>
    <property type="molecule type" value="Genomic_DNA"/>
</dbReference>
<accession>A0A7R9LTC5</accession>
<dbReference type="UniPathway" id="UPA00378"/>
<sequence>MLNKDYKFYLAFENSNCRDYITEKFYVNGLGHNSLDYNLIPIVMGAHPDDYRRSSPPHSYIHVDDFESPKALAKYLHLLSSNPHLYNQYFEWKSSGEFINTYFWCRVCALLHAQHPKPSRSYRDISEWWAPTTACNNGIQRWPQLSQSPNHTLITDSYK</sequence>
<dbReference type="AlphaFoldDB" id="A0A7R9LTC5"/>